<dbReference type="GO" id="GO:0046872">
    <property type="term" value="F:metal ion binding"/>
    <property type="evidence" value="ECO:0007669"/>
    <property type="project" value="UniProtKB-KW"/>
</dbReference>
<keyword evidence="2" id="KW-0408">Iron</keyword>
<evidence type="ECO:0000256" key="1">
    <source>
        <dbReference type="ARBA" id="ARBA00010759"/>
    </source>
</evidence>
<dbReference type="Proteomes" id="UP000886070">
    <property type="component" value="Unassembled WGS sequence"/>
</dbReference>
<dbReference type="GO" id="GO:0006412">
    <property type="term" value="P:translation"/>
    <property type="evidence" value="ECO:0007669"/>
    <property type="project" value="UniProtKB-UniRule"/>
</dbReference>
<dbReference type="EC" id="3.5.1.88" evidence="2"/>
<comment type="function">
    <text evidence="2">Removes the formyl group from the N-terminal Met of newly synthesized proteins. Requires at least a dipeptide for an efficient rate of reaction. N-terminal L-methionine is a prerequisite for activity but the enzyme has broad specificity at other positions.</text>
</comment>
<proteinExistence type="inferred from homology"/>
<dbReference type="InterPro" id="IPR023635">
    <property type="entry name" value="Peptide_deformylase"/>
</dbReference>
<dbReference type="HAMAP" id="MF_00163">
    <property type="entry name" value="Pep_deformylase"/>
    <property type="match status" value="1"/>
</dbReference>
<comment type="cofactor">
    <cofactor evidence="2">
        <name>Fe(2+)</name>
        <dbReference type="ChEBI" id="CHEBI:29033"/>
    </cofactor>
    <text evidence="2">Binds 1 Fe(2+) ion.</text>
</comment>
<dbReference type="CDD" id="cd00487">
    <property type="entry name" value="Pep_deformylase"/>
    <property type="match status" value="1"/>
</dbReference>
<dbReference type="PRINTS" id="PR01576">
    <property type="entry name" value="PDEFORMYLASE"/>
</dbReference>
<sequence length="172" mass="19813">MNTWIRKYGDPILRKICHPVEKIGKLEKQIFFQMAEVLFKSQALGIAAPQIGFSQRIIAVRTDGYLLQLANPFILEKEGESILTEGCLSIPEVFIKVPRFEKIKIQGLDETGKKRTVKVEGILARALQHEIDHLNGILIIDYATEKKKEKIMHRLNQIAEHTRMLLKIKNRK</sequence>
<dbReference type="PANTHER" id="PTHR10458:SF22">
    <property type="entry name" value="PEPTIDE DEFORMYLASE"/>
    <property type="match status" value="1"/>
</dbReference>
<accession>A0A7V5I002</accession>
<dbReference type="NCBIfam" id="TIGR00079">
    <property type="entry name" value="pept_deformyl"/>
    <property type="match status" value="1"/>
</dbReference>
<gene>
    <name evidence="2 3" type="primary">def</name>
    <name evidence="3" type="ORF">ENL39_06000</name>
</gene>
<comment type="similarity">
    <text evidence="1 2">Belongs to the polypeptide deformylase family.</text>
</comment>
<feature type="active site" evidence="2">
    <location>
        <position position="130"/>
    </location>
</feature>
<dbReference type="EMBL" id="DRTT01000164">
    <property type="protein sequence ID" value="HHF99019.1"/>
    <property type="molecule type" value="Genomic_DNA"/>
</dbReference>
<keyword evidence="2 3" id="KW-0378">Hydrolase</keyword>
<evidence type="ECO:0000256" key="2">
    <source>
        <dbReference type="HAMAP-Rule" id="MF_00163"/>
    </source>
</evidence>
<keyword evidence="2" id="KW-0479">Metal-binding</keyword>
<reference evidence="3" key="1">
    <citation type="journal article" date="2020" name="mSystems">
        <title>Genome- and Community-Level Interaction Insights into Carbon Utilization and Element Cycling Functions of Hydrothermarchaeota in Hydrothermal Sediment.</title>
        <authorList>
            <person name="Zhou Z."/>
            <person name="Liu Y."/>
            <person name="Xu W."/>
            <person name="Pan J."/>
            <person name="Luo Z.H."/>
            <person name="Li M."/>
        </authorList>
    </citation>
    <scope>NUCLEOTIDE SEQUENCE [LARGE SCALE GENOMIC DNA]</scope>
    <source>
        <strain evidence="3">HyVt-92</strain>
    </source>
</reference>
<evidence type="ECO:0000313" key="3">
    <source>
        <dbReference type="EMBL" id="HHF99019.1"/>
    </source>
</evidence>
<dbReference type="AlphaFoldDB" id="A0A7V5I002"/>
<dbReference type="SUPFAM" id="SSF56420">
    <property type="entry name" value="Peptide deformylase"/>
    <property type="match status" value="1"/>
</dbReference>
<organism evidence="3">
    <name type="scientific">Aerophobetes bacterium</name>
    <dbReference type="NCBI Taxonomy" id="2030807"/>
    <lineage>
        <taxon>Bacteria</taxon>
        <taxon>Candidatus Aerophobota</taxon>
    </lineage>
</organism>
<dbReference type="GO" id="GO:0042586">
    <property type="term" value="F:peptide deformylase activity"/>
    <property type="evidence" value="ECO:0007669"/>
    <property type="project" value="UniProtKB-UniRule"/>
</dbReference>
<feature type="binding site" evidence="2">
    <location>
        <position position="129"/>
    </location>
    <ligand>
        <name>Fe cation</name>
        <dbReference type="ChEBI" id="CHEBI:24875"/>
    </ligand>
</feature>
<feature type="binding site" evidence="2">
    <location>
        <position position="133"/>
    </location>
    <ligand>
        <name>Fe cation</name>
        <dbReference type="ChEBI" id="CHEBI:24875"/>
    </ligand>
</feature>
<name>A0A7V5I002_UNCAE</name>
<dbReference type="NCBIfam" id="NF001159">
    <property type="entry name" value="PRK00150.1-3"/>
    <property type="match status" value="1"/>
</dbReference>
<dbReference type="PIRSF" id="PIRSF004749">
    <property type="entry name" value="Pep_def"/>
    <property type="match status" value="1"/>
</dbReference>
<dbReference type="Pfam" id="PF01327">
    <property type="entry name" value="Pep_deformylase"/>
    <property type="match status" value="1"/>
</dbReference>
<dbReference type="PANTHER" id="PTHR10458">
    <property type="entry name" value="PEPTIDE DEFORMYLASE"/>
    <property type="match status" value="1"/>
</dbReference>
<dbReference type="Gene3D" id="3.90.45.10">
    <property type="entry name" value="Peptide deformylase"/>
    <property type="match status" value="1"/>
</dbReference>
<comment type="caution">
    <text evidence="3">The sequence shown here is derived from an EMBL/GenBank/DDBJ whole genome shotgun (WGS) entry which is preliminary data.</text>
</comment>
<keyword evidence="2" id="KW-0648">Protein biosynthesis</keyword>
<protein>
    <recommendedName>
        <fullName evidence="2">Peptide deformylase</fullName>
        <shortName evidence="2">PDF</shortName>
        <ecNumber evidence="2">3.5.1.88</ecNumber>
    </recommendedName>
    <alternativeName>
        <fullName evidence="2">Polypeptide deformylase</fullName>
    </alternativeName>
</protein>
<feature type="binding site" evidence="2">
    <location>
        <position position="87"/>
    </location>
    <ligand>
        <name>Fe cation</name>
        <dbReference type="ChEBI" id="CHEBI:24875"/>
    </ligand>
</feature>
<dbReference type="InterPro" id="IPR036821">
    <property type="entry name" value="Peptide_deformylase_sf"/>
</dbReference>
<comment type="catalytic activity">
    <reaction evidence="2">
        <text>N-terminal N-formyl-L-methionyl-[peptide] + H2O = N-terminal L-methionyl-[peptide] + formate</text>
        <dbReference type="Rhea" id="RHEA:24420"/>
        <dbReference type="Rhea" id="RHEA-COMP:10639"/>
        <dbReference type="Rhea" id="RHEA-COMP:10640"/>
        <dbReference type="ChEBI" id="CHEBI:15377"/>
        <dbReference type="ChEBI" id="CHEBI:15740"/>
        <dbReference type="ChEBI" id="CHEBI:49298"/>
        <dbReference type="ChEBI" id="CHEBI:64731"/>
        <dbReference type="EC" id="3.5.1.88"/>
    </reaction>
</comment>